<sequence>MLPRRWAVRKKLGKELMDNISFMHVVLYRVEGYSFQSPSNTATYIRLDNAKGSVTANPLNVEYMLKTNFHNFPKGDQLTSLGRDFLGEGIFNAHNDTWKIQRKIASHKFSPKSLQNFVMNHVKFEISTSNFGSTEIVPTCACELQNVPKGRYLNRWYICWQGMASYVPDLCNGKDGKHLGHELRYEFQPERWLQNGRFKKENPFRFPVFHAGPRMCLGKDMAYLQMKSIAASVIERFEIHVQDKCPKQLLSLTLKMEGGLHEKMKERSVDM</sequence>
<organism evidence="9 10">
    <name type="scientific">Theobroma cacao</name>
    <name type="common">Cacao</name>
    <name type="synonym">Cocoa</name>
    <dbReference type="NCBI Taxonomy" id="3641"/>
    <lineage>
        <taxon>Eukaryota</taxon>
        <taxon>Viridiplantae</taxon>
        <taxon>Streptophyta</taxon>
        <taxon>Embryophyta</taxon>
        <taxon>Tracheophyta</taxon>
        <taxon>Spermatophyta</taxon>
        <taxon>Magnoliopsida</taxon>
        <taxon>eudicotyledons</taxon>
        <taxon>Gunneridae</taxon>
        <taxon>Pentapetalae</taxon>
        <taxon>rosids</taxon>
        <taxon>malvids</taxon>
        <taxon>Malvales</taxon>
        <taxon>Malvaceae</taxon>
        <taxon>Byttnerioideae</taxon>
        <taxon>Theobroma</taxon>
    </lineage>
</organism>
<keyword evidence="4 8" id="KW-0479">Metal-binding</keyword>
<dbReference type="Gene3D" id="1.10.630.10">
    <property type="entry name" value="Cytochrome P450"/>
    <property type="match status" value="2"/>
</dbReference>
<dbReference type="SUPFAM" id="SSF48264">
    <property type="entry name" value="Cytochrome P450"/>
    <property type="match status" value="2"/>
</dbReference>
<keyword evidence="7 8" id="KW-0503">Monooxygenase</keyword>
<dbReference type="EMBL" id="CM001887">
    <property type="protein sequence ID" value="EOY32962.1"/>
    <property type="molecule type" value="Genomic_DNA"/>
</dbReference>
<reference evidence="9 10" key="1">
    <citation type="journal article" date="2013" name="Genome Biol.">
        <title>The genome sequence of the most widely cultivated cacao type and its use to identify candidate genes regulating pod color.</title>
        <authorList>
            <person name="Motamayor J.C."/>
            <person name="Mockaitis K."/>
            <person name="Schmutz J."/>
            <person name="Haiminen N."/>
            <person name="Iii D.L."/>
            <person name="Cornejo O."/>
            <person name="Findley S.D."/>
            <person name="Zheng P."/>
            <person name="Utro F."/>
            <person name="Royaert S."/>
            <person name="Saski C."/>
            <person name="Jenkins J."/>
            <person name="Podicheti R."/>
            <person name="Zhao M."/>
            <person name="Scheffler B.E."/>
            <person name="Stack J.C."/>
            <person name="Feltus F.A."/>
            <person name="Mustiga G.M."/>
            <person name="Amores F."/>
            <person name="Phillips W."/>
            <person name="Marelli J.P."/>
            <person name="May G.D."/>
            <person name="Shapiro H."/>
            <person name="Ma J."/>
            <person name="Bustamante C.D."/>
            <person name="Schnell R.J."/>
            <person name="Main D."/>
            <person name="Gilbert D."/>
            <person name="Parida L."/>
            <person name="Kuhn D.N."/>
        </authorList>
    </citation>
    <scope>NUCLEOTIDE SEQUENCE [LARGE SCALE GENOMIC DNA]</scope>
    <source>
        <strain evidence="10">cv. Matina 1-6</strain>
    </source>
</reference>
<keyword evidence="10" id="KW-1185">Reference proteome</keyword>
<dbReference type="Gramene" id="EOY32962">
    <property type="protein sequence ID" value="EOY32962"/>
    <property type="gene ID" value="TCM_040976"/>
</dbReference>
<evidence type="ECO:0000256" key="5">
    <source>
        <dbReference type="ARBA" id="ARBA00023002"/>
    </source>
</evidence>
<protein>
    <submittedName>
        <fullName evidence="9">Cytochrome P450, family 94, subfamily D, polypeptide 1, putative</fullName>
    </submittedName>
</protein>
<proteinExistence type="inferred from homology"/>
<evidence type="ECO:0000256" key="2">
    <source>
        <dbReference type="ARBA" id="ARBA00010617"/>
    </source>
</evidence>
<dbReference type="PROSITE" id="PS00086">
    <property type="entry name" value="CYTOCHROME_P450"/>
    <property type="match status" value="1"/>
</dbReference>
<evidence type="ECO:0000256" key="3">
    <source>
        <dbReference type="ARBA" id="ARBA00022617"/>
    </source>
</evidence>
<dbReference type="GO" id="GO:0004497">
    <property type="term" value="F:monooxygenase activity"/>
    <property type="evidence" value="ECO:0007669"/>
    <property type="project" value="UniProtKB-KW"/>
</dbReference>
<dbReference type="GO" id="GO:0005506">
    <property type="term" value="F:iron ion binding"/>
    <property type="evidence" value="ECO:0007669"/>
    <property type="project" value="InterPro"/>
</dbReference>
<dbReference type="InParanoid" id="A0A061GUU7"/>
<comment type="similarity">
    <text evidence="2 8">Belongs to the cytochrome P450 family.</text>
</comment>
<dbReference type="InterPro" id="IPR017972">
    <property type="entry name" value="Cyt_P450_CS"/>
</dbReference>
<dbReference type="Proteomes" id="UP000026915">
    <property type="component" value="Chromosome 9"/>
</dbReference>
<comment type="cofactor">
    <cofactor evidence="1">
        <name>heme</name>
        <dbReference type="ChEBI" id="CHEBI:30413"/>
    </cofactor>
</comment>
<dbReference type="Pfam" id="PF00067">
    <property type="entry name" value="p450"/>
    <property type="match status" value="1"/>
</dbReference>
<evidence type="ECO:0000256" key="1">
    <source>
        <dbReference type="ARBA" id="ARBA00001971"/>
    </source>
</evidence>
<evidence type="ECO:0000256" key="6">
    <source>
        <dbReference type="ARBA" id="ARBA00023004"/>
    </source>
</evidence>
<dbReference type="eggNOG" id="KOG0157">
    <property type="taxonomic scope" value="Eukaryota"/>
</dbReference>
<evidence type="ECO:0000313" key="10">
    <source>
        <dbReference type="Proteomes" id="UP000026915"/>
    </source>
</evidence>
<evidence type="ECO:0000256" key="8">
    <source>
        <dbReference type="RuleBase" id="RU000461"/>
    </source>
</evidence>
<dbReference type="OMA" id="ARECPTH"/>
<dbReference type="InterPro" id="IPR036396">
    <property type="entry name" value="Cyt_P450_sf"/>
</dbReference>
<dbReference type="GO" id="GO:0006629">
    <property type="term" value="P:lipid metabolic process"/>
    <property type="evidence" value="ECO:0007669"/>
    <property type="project" value="UniProtKB-ARBA"/>
</dbReference>
<evidence type="ECO:0000256" key="4">
    <source>
        <dbReference type="ARBA" id="ARBA00022723"/>
    </source>
</evidence>
<dbReference type="HOGENOM" id="CLU_001570_27_2_1"/>
<accession>A0A061GUU7</accession>
<dbReference type="InterPro" id="IPR001128">
    <property type="entry name" value="Cyt_P450"/>
</dbReference>
<keyword evidence="3 8" id="KW-0349">Heme</keyword>
<dbReference type="PANTHER" id="PTHR24296">
    <property type="entry name" value="CYTOCHROME P450"/>
    <property type="match status" value="1"/>
</dbReference>
<dbReference type="GO" id="GO:0020037">
    <property type="term" value="F:heme binding"/>
    <property type="evidence" value="ECO:0007669"/>
    <property type="project" value="InterPro"/>
</dbReference>
<dbReference type="AlphaFoldDB" id="A0A061GUU7"/>
<keyword evidence="6 8" id="KW-0408">Iron</keyword>
<name>A0A061GUU7_THECC</name>
<gene>
    <name evidence="9" type="ORF">TCM_040976</name>
</gene>
<evidence type="ECO:0000256" key="7">
    <source>
        <dbReference type="ARBA" id="ARBA00023033"/>
    </source>
</evidence>
<evidence type="ECO:0000313" key="9">
    <source>
        <dbReference type="EMBL" id="EOY32962.1"/>
    </source>
</evidence>
<keyword evidence="5 8" id="KW-0560">Oxidoreductase</keyword>
<dbReference type="GO" id="GO:0016705">
    <property type="term" value="F:oxidoreductase activity, acting on paired donors, with incorporation or reduction of molecular oxygen"/>
    <property type="evidence" value="ECO:0007669"/>
    <property type="project" value="InterPro"/>
</dbReference>